<evidence type="ECO:0000259" key="12">
    <source>
        <dbReference type="Pfam" id="PF06419"/>
    </source>
</evidence>
<dbReference type="InterPro" id="IPR010490">
    <property type="entry name" value="COG6"/>
</dbReference>
<evidence type="ECO:0000256" key="8">
    <source>
        <dbReference type="ARBA" id="ARBA00023034"/>
    </source>
</evidence>
<dbReference type="Pfam" id="PF06419">
    <property type="entry name" value="COG6_N"/>
    <property type="match status" value="1"/>
</dbReference>
<evidence type="ECO:0000313" key="15">
    <source>
        <dbReference type="Proteomes" id="UP001165289"/>
    </source>
</evidence>
<dbReference type="GO" id="GO:0000139">
    <property type="term" value="C:Golgi membrane"/>
    <property type="evidence" value="ECO:0007669"/>
    <property type="project" value="UniProtKB-SubCell"/>
</dbReference>
<evidence type="ECO:0000256" key="9">
    <source>
        <dbReference type="ARBA" id="ARBA00023136"/>
    </source>
</evidence>
<accession>A0AAV7KFF5</accession>
<dbReference type="PANTHER" id="PTHR21506:SF0">
    <property type="entry name" value="CONSERVED OLIGOMERIC GOLGI COMPLEX SUBUNIT 6"/>
    <property type="match status" value="1"/>
</dbReference>
<dbReference type="GO" id="GO:0015031">
    <property type="term" value="P:protein transport"/>
    <property type="evidence" value="ECO:0007669"/>
    <property type="project" value="UniProtKB-KW"/>
</dbReference>
<dbReference type="PANTHER" id="PTHR21506">
    <property type="entry name" value="COMPONENT OF OLIGOMERIC GOLGI COMPLEX 6"/>
    <property type="match status" value="1"/>
</dbReference>
<comment type="similarity">
    <text evidence="3 11">Belongs to the COG6 family.</text>
</comment>
<feature type="domain" description="Conserved Oligomeric Golgi complex subunit 6 C-terminal" evidence="13">
    <location>
        <begin position="186"/>
        <end position="643"/>
    </location>
</feature>
<reference evidence="14 15" key="1">
    <citation type="journal article" date="2023" name="BMC Biol.">
        <title>The compact genome of the sponge Oopsacas minuta (Hexactinellida) is lacking key metazoan core genes.</title>
        <authorList>
            <person name="Santini S."/>
            <person name="Schenkelaars Q."/>
            <person name="Jourda C."/>
            <person name="Duchesne M."/>
            <person name="Belahbib H."/>
            <person name="Rocher C."/>
            <person name="Selva M."/>
            <person name="Riesgo A."/>
            <person name="Vervoort M."/>
            <person name="Leys S.P."/>
            <person name="Kodjabachian L."/>
            <person name="Le Bivic A."/>
            <person name="Borchiellini C."/>
            <person name="Claverie J.M."/>
            <person name="Renard E."/>
        </authorList>
    </citation>
    <scope>NUCLEOTIDE SEQUENCE [LARGE SCALE GENOMIC DNA]</scope>
    <source>
        <strain evidence="14">SPO-2</strain>
    </source>
</reference>
<evidence type="ECO:0000256" key="2">
    <source>
        <dbReference type="ARBA" id="ARBA00004395"/>
    </source>
</evidence>
<name>A0AAV7KFF5_9METZ</name>
<evidence type="ECO:0000256" key="10">
    <source>
        <dbReference type="ARBA" id="ARBA00031348"/>
    </source>
</evidence>
<comment type="caution">
    <text evidence="14">The sequence shown here is derived from an EMBL/GenBank/DDBJ whole genome shotgun (WGS) entry which is preliminary data.</text>
</comment>
<evidence type="ECO:0000259" key="13">
    <source>
        <dbReference type="Pfam" id="PF20653"/>
    </source>
</evidence>
<evidence type="ECO:0000256" key="4">
    <source>
        <dbReference type="ARBA" id="ARBA00011166"/>
    </source>
</evidence>
<keyword evidence="9 11" id="KW-0472">Membrane</keyword>
<feature type="domain" description="Conserved oligomeric complex COG6 N-terminal" evidence="12">
    <location>
        <begin position="41"/>
        <end position="153"/>
    </location>
</feature>
<organism evidence="14 15">
    <name type="scientific">Oopsacas minuta</name>
    <dbReference type="NCBI Taxonomy" id="111878"/>
    <lineage>
        <taxon>Eukaryota</taxon>
        <taxon>Metazoa</taxon>
        <taxon>Porifera</taxon>
        <taxon>Hexactinellida</taxon>
        <taxon>Hexasterophora</taxon>
        <taxon>Lyssacinosida</taxon>
        <taxon>Leucopsacidae</taxon>
        <taxon>Oopsacas</taxon>
    </lineage>
</organism>
<dbReference type="GO" id="GO:0017119">
    <property type="term" value="C:Golgi transport complex"/>
    <property type="evidence" value="ECO:0007669"/>
    <property type="project" value="UniProtKB-UniRule"/>
</dbReference>
<dbReference type="InterPro" id="IPR048369">
    <property type="entry name" value="COG6_C"/>
</dbReference>
<sequence length="644" mass="73001">MTSLDHGDTAHNKNPLNKKLQKILNPKFLSDIDTQDALLALSDFFPENNVRSRRKLRSDTELRGLRLNEEFLASLETVNSALEQLSVEVKSIDSCYKDMTARLGETRERCAEVLEQTATLQKEMQQVEKRSLLLDAFCHKFQLSSQETQLLEQADEVGPSFFQALRKVQHIHTDCQTLIRSSDLHVGLEIMESMAGIQERAYENLFRWCQRTCRSFTGEFPVFTHELKNALQIVSQREALRVYVLDDYVTTRRSSLVRSFIDSLTLGGPGGNPKPIEMHSHDPVRYASDLLGWLHQAMASENELLVALLLQDIPDSVVSVDKSEIPMLLNRICEGASHMVKVRLEQILSNVIDSMDLFRISNNIRFYQNVYHGFLGDNSELLKFVADMYELSLKLFAKHLNGHASKLLESVSEPPFDLEPTIQFTESLTLLRSILSLENTSVAPLEGNRPLLHTIYESLVAPLIEYATISASLDSTLSQAELLIYQINCCDRLHQGLALYYSTGEETGFEKLLVQLQTHQDRLIQEQASFFLSKAKLNIIHMHYLTADKSYEGALSLYSGLESDSLLQAILSLQQLLALPDQHPIPQLDCLRSKKIRDYILGSGMRLVCDFYTSLHSSISDPSNGYGDLKDKLHQPSEIEHLLL</sequence>
<dbReference type="GO" id="GO:0006891">
    <property type="term" value="P:intra-Golgi vesicle-mediated transport"/>
    <property type="evidence" value="ECO:0007669"/>
    <property type="project" value="UniProtKB-UniRule"/>
</dbReference>
<keyword evidence="7 11" id="KW-0653">Protein transport</keyword>
<evidence type="ECO:0000256" key="7">
    <source>
        <dbReference type="ARBA" id="ARBA00022927"/>
    </source>
</evidence>
<dbReference type="Proteomes" id="UP001165289">
    <property type="component" value="Unassembled WGS sequence"/>
</dbReference>
<evidence type="ECO:0000313" key="14">
    <source>
        <dbReference type="EMBL" id="KAI6659982.1"/>
    </source>
</evidence>
<evidence type="ECO:0000256" key="1">
    <source>
        <dbReference type="ARBA" id="ARBA00003627"/>
    </source>
</evidence>
<evidence type="ECO:0000256" key="3">
    <source>
        <dbReference type="ARBA" id="ARBA00011023"/>
    </source>
</evidence>
<dbReference type="EMBL" id="JAKMXF010000044">
    <property type="protein sequence ID" value="KAI6659982.1"/>
    <property type="molecule type" value="Genomic_DNA"/>
</dbReference>
<evidence type="ECO:0000256" key="11">
    <source>
        <dbReference type="RuleBase" id="RU365075"/>
    </source>
</evidence>
<comment type="subunit">
    <text evidence="4">Component of the conserved oligomeric Golgi complex which is composed of eight different subunits and is required for normal Golgi morphology and localization.</text>
</comment>
<proteinExistence type="inferred from homology"/>
<comment type="function">
    <text evidence="1 11">Required for normal Golgi function.</text>
</comment>
<evidence type="ECO:0000256" key="6">
    <source>
        <dbReference type="ARBA" id="ARBA00022448"/>
    </source>
</evidence>
<keyword evidence="8 11" id="KW-0333">Golgi apparatus</keyword>
<keyword evidence="15" id="KW-1185">Reference proteome</keyword>
<protein>
    <recommendedName>
        <fullName evidence="5 11">Conserved oligomeric Golgi complex subunit 6</fullName>
        <shortName evidence="11">COG complex subunit 6</shortName>
    </recommendedName>
    <alternativeName>
        <fullName evidence="10 11">Component of oligomeric Golgi complex 6</fullName>
    </alternativeName>
</protein>
<comment type="subcellular location">
    <subcellularLocation>
        <location evidence="2 11">Golgi apparatus membrane</location>
        <topology evidence="2 11">Peripheral membrane protein</topology>
    </subcellularLocation>
</comment>
<dbReference type="SMART" id="SM01087">
    <property type="entry name" value="COG6"/>
    <property type="match status" value="1"/>
</dbReference>
<dbReference type="Pfam" id="PF20653">
    <property type="entry name" value="COG6_C"/>
    <property type="match status" value="1"/>
</dbReference>
<keyword evidence="6 11" id="KW-0813">Transport</keyword>
<evidence type="ECO:0000256" key="5">
    <source>
        <dbReference type="ARBA" id="ARBA00020973"/>
    </source>
</evidence>
<gene>
    <name evidence="14" type="ORF">LOD99_14323</name>
</gene>
<dbReference type="AlphaFoldDB" id="A0AAV7KFF5"/>
<dbReference type="InterPro" id="IPR048368">
    <property type="entry name" value="COG6_N"/>
</dbReference>